<accession>A0AAP3SKB6</accession>
<feature type="non-terminal residue" evidence="2">
    <location>
        <position position="91"/>
    </location>
</feature>
<dbReference type="PROSITE" id="PS50213">
    <property type="entry name" value="FAS1"/>
    <property type="match status" value="1"/>
</dbReference>
<reference evidence="2" key="1">
    <citation type="submission" date="2022-10" db="EMBL/GenBank/DDBJ databases">
        <title>Human gut microbiome strain richness.</title>
        <authorList>
            <person name="Chen-Liaw A."/>
        </authorList>
    </citation>
    <scope>NUCLEOTIDE SEQUENCE</scope>
    <source>
        <strain evidence="2">1001283st1_A3_1001283B150304_161114</strain>
    </source>
</reference>
<dbReference type="InterPro" id="IPR000782">
    <property type="entry name" value="FAS1_domain"/>
</dbReference>
<proteinExistence type="predicted"/>
<evidence type="ECO:0000259" key="1">
    <source>
        <dbReference type="PROSITE" id="PS50213"/>
    </source>
</evidence>
<dbReference type="RefSeq" id="WP_334312748.1">
    <property type="nucleotide sequence ID" value="NZ_JAQNVG010000138.1"/>
</dbReference>
<sequence>MKNIVRFCLMILCITCYSCDDPYKDTVFKVYDVQPAATYLQNRPDDFSEWVKVLKYGDLFNAVNRAEDAFTVLAPTNDAVLRFYEKKGVTS</sequence>
<dbReference type="SUPFAM" id="SSF82153">
    <property type="entry name" value="FAS1 domain"/>
    <property type="match status" value="1"/>
</dbReference>
<gene>
    <name evidence="2" type="ORF">PO127_28350</name>
</gene>
<dbReference type="InterPro" id="IPR036378">
    <property type="entry name" value="FAS1_dom_sf"/>
</dbReference>
<organism evidence="2 3">
    <name type="scientific">Bacteroides thetaiotaomicron</name>
    <dbReference type="NCBI Taxonomy" id="818"/>
    <lineage>
        <taxon>Bacteria</taxon>
        <taxon>Pseudomonadati</taxon>
        <taxon>Bacteroidota</taxon>
        <taxon>Bacteroidia</taxon>
        <taxon>Bacteroidales</taxon>
        <taxon>Bacteroidaceae</taxon>
        <taxon>Bacteroides</taxon>
    </lineage>
</organism>
<comment type="caution">
    <text evidence="2">The sequence shown here is derived from an EMBL/GenBank/DDBJ whole genome shotgun (WGS) entry which is preliminary data.</text>
</comment>
<dbReference type="AlphaFoldDB" id="A0AAP3SKB6"/>
<evidence type="ECO:0000313" key="2">
    <source>
        <dbReference type="EMBL" id="MDC2239650.1"/>
    </source>
</evidence>
<name>A0AAP3SKB6_BACT4</name>
<protein>
    <recommendedName>
        <fullName evidence="1">FAS1 domain-containing protein</fullName>
    </recommendedName>
</protein>
<feature type="domain" description="FAS1" evidence="1">
    <location>
        <begin position="34"/>
        <end position="91"/>
    </location>
</feature>
<evidence type="ECO:0000313" key="3">
    <source>
        <dbReference type="Proteomes" id="UP001217776"/>
    </source>
</evidence>
<dbReference type="Pfam" id="PF02469">
    <property type="entry name" value="Fasciclin"/>
    <property type="match status" value="1"/>
</dbReference>
<dbReference type="Proteomes" id="UP001217776">
    <property type="component" value="Unassembled WGS sequence"/>
</dbReference>
<dbReference type="EMBL" id="JAQNVG010000138">
    <property type="protein sequence ID" value="MDC2239650.1"/>
    <property type="molecule type" value="Genomic_DNA"/>
</dbReference>
<dbReference type="Gene3D" id="2.30.180.10">
    <property type="entry name" value="FAS1 domain"/>
    <property type="match status" value="1"/>
</dbReference>